<evidence type="ECO:0000256" key="4">
    <source>
        <dbReference type="ARBA" id="ARBA00022737"/>
    </source>
</evidence>
<dbReference type="PANTHER" id="PTHR43834">
    <property type="entry name" value="GTPASE DER"/>
    <property type="match status" value="1"/>
</dbReference>
<dbReference type="GO" id="GO:0016787">
    <property type="term" value="F:hydrolase activity"/>
    <property type="evidence" value="ECO:0007669"/>
    <property type="project" value="UniProtKB-KW"/>
</dbReference>
<dbReference type="AlphaFoldDB" id="A0AAP4D5T0"/>
<dbReference type="PIRSF" id="PIRSF006485">
    <property type="entry name" value="GTP-binding_EngA"/>
    <property type="match status" value="1"/>
</dbReference>
<dbReference type="InterPro" id="IPR015946">
    <property type="entry name" value="KH_dom-like_a/b"/>
</dbReference>
<feature type="domain" description="EngA-type G" evidence="12">
    <location>
        <begin position="196"/>
        <end position="371"/>
    </location>
</feature>
<evidence type="ECO:0000259" key="12">
    <source>
        <dbReference type="PROSITE" id="PS51712"/>
    </source>
</evidence>
<dbReference type="Pfam" id="PF14714">
    <property type="entry name" value="KH_dom-like"/>
    <property type="match status" value="1"/>
</dbReference>
<keyword evidence="5 8" id="KW-0547">Nucleotide-binding</keyword>
<feature type="binding site" evidence="8">
    <location>
        <begin position="314"/>
        <end position="317"/>
    </location>
    <ligand>
        <name>GTP</name>
        <dbReference type="ChEBI" id="CHEBI:37565"/>
        <label>2</label>
    </ligand>
</feature>
<accession>A0AAP4D5T0</accession>
<evidence type="ECO:0000256" key="5">
    <source>
        <dbReference type="ARBA" id="ARBA00022741"/>
    </source>
</evidence>
<reference evidence="13 14" key="1">
    <citation type="submission" date="2023-03" db="EMBL/GenBank/DDBJ databases">
        <title>YIM 152171 draft genome.</title>
        <authorList>
            <person name="Yang Z."/>
        </authorList>
    </citation>
    <scope>NUCLEOTIDE SEQUENCE [LARGE SCALE GENOMIC DNA]</scope>
    <source>
        <strain evidence="13 14">YIM 152171</strain>
    </source>
</reference>
<dbReference type="HAMAP" id="MF_00195">
    <property type="entry name" value="GTPase_Der"/>
    <property type="match status" value="1"/>
</dbReference>
<keyword evidence="14" id="KW-1185">Reference proteome</keyword>
<dbReference type="PROSITE" id="PS51712">
    <property type="entry name" value="G_ENGA"/>
    <property type="match status" value="2"/>
</dbReference>
<dbReference type="FunFam" id="3.30.300.20:FF:000004">
    <property type="entry name" value="GTPase Der"/>
    <property type="match status" value="1"/>
</dbReference>
<evidence type="ECO:0000313" key="13">
    <source>
        <dbReference type="EMBL" id="MDF1586900.1"/>
    </source>
</evidence>
<comment type="similarity">
    <text evidence="1 8 9 10">Belongs to the TRAFAC class TrmE-Era-EngA-EngB-Septin-like GTPase superfamily. EngA (Der) GTPase family.</text>
</comment>
<evidence type="ECO:0000256" key="10">
    <source>
        <dbReference type="RuleBase" id="RU004481"/>
    </source>
</evidence>
<dbReference type="PRINTS" id="PR00449">
    <property type="entry name" value="RASTRNSFRMNG"/>
</dbReference>
<dbReference type="InterPro" id="IPR027417">
    <property type="entry name" value="P-loop_NTPase"/>
</dbReference>
<dbReference type="EMBL" id="JARGEQ010000096">
    <property type="protein sequence ID" value="MDF1586900.1"/>
    <property type="molecule type" value="Genomic_DNA"/>
</dbReference>
<dbReference type="InterPro" id="IPR016484">
    <property type="entry name" value="GTPase_Der"/>
</dbReference>
<evidence type="ECO:0000256" key="1">
    <source>
        <dbReference type="ARBA" id="ARBA00008279"/>
    </source>
</evidence>
<keyword evidence="6 8" id="KW-0342">GTP-binding</keyword>
<dbReference type="Pfam" id="PF01926">
    <property type="entry name" value="MMR_HSR1"/>
    <property type="match status" value="2"/>
</dbReference>
<evidence type="ECO:0000256" key="11">
    <source>
        <dbReference type="SAM" id="MobiDB-lite"/>
    </source>
</evidence>
<dbReference type="Proteomes" id="UP001301140">
    <property type="component" value="Unassembled WGS sequence"/>
</dbReference>
<dbReference type="InterPro" id="IPR006073">
    <property type="entry name" value="GTP-bd"/>
</dbReference>
<protein>
    <recommendedName>
        <fullName evidence="2 8">GTPase Der</fullName>
    </recommendedName>
    <alternativeName>
        <fullName evidence="7 8">GTP-binding protein EngA</fullName>
    </alternativeName>
</protein>
<dbReference type="InterPro" id="IPR005225">
    <property type="entry name" value="Small_GTP-bd"/>
</dbReference>
<keyword evidence="3 8" id="KW-0690">Ribosome biogenesis</keyword>
<dbReference type="InterPro" id="IPR032859">
    <property type="entry name" value="KH_dom-like"/>
</dbReference>
<organism evidence="13 14">
    <name type="scientific">Marinimicrococcus flavescens</name>
    <dbReference type="NCBI Taxonomy" id="3031815"/>
    <lineage>
        <taxon>Bacteria</taxon>
        <taxon>Pseudomonadati</taxon>
        <taxon>Pseudomonadota</taxon>
        <taxon>Alphaproteobacteria</taxon>
        <taxon>Geminicoccales</taxon>
        <taxon>Geminicoccaceae</taxon>
        <taxon>Marinimicrococcus</taxon>
    </lineage>
</organism>
<comment type="subunit">
    <text evidence="8">Associates with the 50S ribosomal subunit.</text>
</comment>
<keyword evidence="13" id="KW-0378">Hydrolase</keyword>
<evidence type="ECO:0000256" key="9">
    <source>
        <dbReference type="PROSITE-ProRule" id="PRU01049"/>
    </source>
</evidence>
<dbReference type="GO" id="GO:0042254">
    <property type="term" value="P:ribosome biogenesis"/>
    <property type="evidence" value="ECO:0007669"/>
    <property type="project" value="UniProtKB-KW"/>
</dbReference>
<evidence type="ECO:0000256" key="3">
    <source>
        <dbReference type="ARBA" id="ARBA00022517"/>
    </source>
</evidence>
<dbReference type="CDD" id="cd01895">
    <property type="entry name" value="EngA2"/>
    <property type="match status" value="1"/>
</dbReference>
<dbReference type="InterPro" id="IPR031166">
    <property type="entry name" value="G_ENGA"/>
</dbReference>
<comment type="function">
    <text evidence="8 10">GTPase that plays an essential role in the late steps of ribosome biogenesis.</text>
</comment>
<evidence type="ECO:0000256" key="7">
    <source>
        <dbReference type="ARBA" id="ARBA00032345"/>
    </source>
</evidence>
<feature type="compositionally biased region" description="Acidic residues" evidence="11">
    <location>
        <begin position="168"/>
        <end position="190"/>
    </location>
</feature>
<feature type="region of interest" description="Disordered" evidence="11">
    <location>
        <begin position="167"/>
        <end position="194"/>
    </location>
</feature>
<dbReference type="CDD" id="cd01894">
    <property type="entry name" value="EngA1"/>
    <property type="match status" value="1"/>
</dbReference>
<dbReference type="PANTHER" id="PTHR43834:SF6">
    <property type="entry name" value="GTPASE DER"/>
    <property type="match status" value="1"/>
</dbReference>
<dbReference type="GO" id="GO:0005525">
    <property type="term" value="F:GTP binding"/>
    <property type="evidence" value="ECO:0007669"/>
    <property type="project" value="UniProtKB-UniRule"/>
</dbReference>
<evidence type="ECO:0000256" key="6">
    <source>
        <dbReference type="ARBA" id="ARBA00023134"/>
    </source>
</evidence>
<keyword evidence="4 10" id="KW-0677">Repeat</keyword>
<dbReference type="RefSeq" id="WP_327789318.1">
    <property type="nucleotide sequence ID" value="NZ_JARGEQ010000096.1"/>
</dbReference>
<feature type="binding site" evidence="8">
    <location>
        <begin position="55"/>
        <end position="59"/>
    </location>
    <ligand>
        <name>GTP</name>
        <dbReference type="ChEBI" id="CHEBI:37565"/>
        <label>1</label>
    </ligand>
</feature>
<feature type="domain" description="EngA-type G" evidence="12">
    <location>
        <begin position="2"/>
        <end position="166"/>
    </location>
</feature>
<feature type="binding site" evidence="8">
    <location>
        <begin position="8"/>
        <end position="15"/>
    </location>
    <ligand>
        <name>GTP</name>
        <dbReference type="ChEBI" id="CHEBI:37565"/>
        <label>1</label>
    </ligand>
</feature>
<evidence type="ECO:0000313" key="14">
    <source>
        <dbReference type="Proteomes" id="UP001301140"/>
    </source>
</evidence>
<sequence>MRTVAILGRPNVGKSTLFNRMVGRRQALVHDLPGLTRDRLEGDGRLYDLTFRVVDTAGVEAGGEETLPGRLRQLTFEGLEEADIGLFLIDARAGVTPADQEIAEILRRSDKPVLLVANKCEGRAAIAGAAEAWSLGLGEPVWVSAEHGEGLVDLADMLRPLLAVPEASAEEDEAGEPDALDAAAEDEEEEAGPKRVRLAIVGRPNVGKSSLVNRLIDRQRLLTGPEPGLTRDSVSIVWQFEDREIELIDTAGLRRRTRIEQQVEKLSVSATIRSIRSAHVVVLVMDATMPLEHQDLTIANLAIDEGRALVVVVNKWDLVEDPQAALALLHERLGDRLAQVKGVICVPLSARTGRGVDKLLPTLFKAYERWRKRVPTAQLNRWLREALEAHPPPLVNKRRIKIRYMTQASSRPPTFALFANRQAEDLPGSYLRYLSAGMRDAFDLHGVPLRFVVRHGENPYASE</sequence>
<dbReference type="NCBIfam" id="TIGR00231">
    <property type="entry name" value="small_GTP"/>
    <property type="match status" value="2"/>
</dbReference>
<dbReference type="SUPFAM" id="SSF52540">
    <property type="entry name" value="P-loop containing nucleoside triphosphate hydrolases"/>
    <property type="match status" value="2"/>
</dbReference>
<dbReference type="Gene3D" id="3.40.50.300">
    <property type="entry name" value="P-loop containing nucleotide triphosphate hydrolases"/>
    <property type="match status" value="2"/>
</dbReference>
<evidence type="ECO:0000256" key="8">
    <source>
        <dbReference type="HAMAP-Rule" id="MF_00195"/>
    </source>
</evidence>
<dbReference type="Gene3D" id="3.30.300.20">
    <property type="match status" value="1"/>
</dbReference>
<comment type="caution">
    <text evidence="13">The sequence shown here is derived from an EMBL/GenBank/DDBJ whole genome shotgun (WGS) entry which is preliminary data.</text>
</comment>
<evidence type="ECO:0000256" key="2">
    <source>
        <dbReference type="ARBA" id="ARBA00020953"/>
    </source>
</evidence>
<feature type="binding site" evidence="8">
    <location>
        <begin position="202"/>
        <end position="209"/>
    </location>
    <ligand>
        <name>GTP</name>
        <dbReference type="ChEBI" id="CHEBI:37565"/>
        <label>2</label>
    </ligand>
</feature>
<name>A0AAP4D5T0_9PROT</name>
<dbReference type="NCBIfam" id="TIGR03594">
    <property type="entry name" value="GTPase_EngA"/>
    <property type="match status" value="1"/>
</dbReference>
<proteinExistence type="inferred from homology"/>
<feature type="binding site" evidence="8">
    <location>
        <begin position="249"/>
        <end position="253"/>
    </location>
    <ligand>
        <name>GTP</name>
        <dbReference type="ChEBI" id="CHEBI:37565"/>
        <label>2</label>
    </ligand>
</feature>
<gene>
    <name evidence="8 13" type="primary">der</name>
    <name evidence="13" type="ORF">PZ740_10965</name>
</gene>
<feature type="binding site" evidence="8">
    <location>
        <begin position="118"/>
        <end position="121"/>
    </location>
    <ligand>
        <name>GTP</name>
        <dbReference type="ChEBI" id="CHEBI:37565"/>
        <label>1</label>
    </ligand>
</feature>